<feature type="transmembrane region" description="Helical" evidence="1">
    <location>
        <begin position="403"/>
        <end position="422"/>
    </location>
</feature>
<evidence type="ECO:0000313" key="3">
    <source>
        <dbReference type="Proteomes" id="UP001320876"/>
    </source>
</evidence>
<dbReference type="EMBL" id="JAPDDT010000010">
    <property type="protein sequence ID" value="MCW1924816.1"/>
    <property type="molecule type" value="Genomic_DNA"/>
</dbReference>
<evidence type="ECO:0000313" key="2">
    <source>
        <dbReference type="EMBL" id="MCW1924816.1"/>
    </source>
</evidence>
<feature type="transmembrane region" description="Helical" evidence="1">
    <location>
        <begin position="147"/>
        <end position="166"/>
    </location>
</feature>
<dbReference type="InterPro" id="IPR043745">
    <property type="entry name" value="DUF5690"/>
</dbReference>
<gene>
    <name evidence="2" type="ORF">OKA05_19790</name>
</gene>
<organism evidence="2 3">
    <name type="scientific">Luteolibacter arcticus</name>
    <dbReference type="NCBI Taxonomy" id="1581411"/>
    <lineage>
        <taxon>Bacteria</taxon>
        <taxon>Pseudomonadati</taxon>
        <taxon>Verrucomicrobiota</taxon>
        <taxon>Verrucomicrobiia</taxon>
        <taxon>Verrucomicrobiales</taxon>
        <taxon>Verrucomicrobiaceae</taxon>
        <taxon>Luteolibacter</taxon>
    </lineage>
</organism>
<dbReference type="Pfam" id="PF18943">
    <property type="entry name" value="DUF5690"/>
    <property type="match status" value="1"/>
</dbReference>
<keyword evidence="1" id="KW-0812">Transmembrane</keyword>
<protein>
    <submittedName>
        <fullName evidence="2">DUF5690 family protein</fullName>
    </submittedName>
</protein>
<feature type="transmembrane region" description="Helical" evidence="1">
    <location>
        <begin position="118"/>
        <end position="135"/>
    </location>
</feature>
<sequence length="430" mass="46713">MAVTKLRSSLERNQLLFTVFASLAAFSCYYCMYAFRRPFAAAGYDGAQLQVAIAGRLIEAKTIFLIAQVLGYCVSKFAGVKFCSELPRARLGGALLACIGVSWLALLGFAVLPVGWKPVALFFNGMPLGVVWGLVVRYLEGRKVSELLLAALSCSYILASGEVKRIGAWLLEKGVAEYWMPFTTGALFVIPFAASVGLLSLLPPPSAEDEMLRARRQVMNRGERLAFAKRFLPGLILLCFFYLFLTAYRDFRDSYQSDLFAEMGIADAAAFSRTERPVAFGVMLLLGLAFLVKGARRGLATVCLLMISGMVVLGASTLMFRAGKIGGETWMMAGGFGAYLTYVPFGSVLFDRIIAATRFSGTAVFAIYLADALGYSGSVGMMLYRDVFAGEASRLEFFRDFSLWLAIGGLPLLLAASVYFLGRAKLAPGS</sequence>
<accession>A0ABT3GMT9</accession>
<feature type="transmembrane region" description="Helical" evidence="1">
    <location>
        <begin position="15"/>
        <end position="35"/>
    </location>
</feature>
<keyword evidence="1" id="KW-0472">Membrane</keyword>
<keyword evidence="1" id="KW-1133">Transmembrane helix</keyword>
<feature type="transmembrane region" description="Helical" evidence="1">
    <location>
        <begin position="302"/>
        <end position="323"/>
    </location>
</feature>
<feature type="transmembrane region" description="Helical" evidence="1">
    <location>
        <begin position="91"/>
        <end position="112"/>
    </location>
</feature>
<dbReference type="RefSeq" id="WP_264488925.1">
    <property type="nucleotide sequence ID" value="NZ_JAPDDT010000010.1"/>
</dbReference>
<feature type="transmembrane region" description="Helical" evidence="1">
    <location>
        <begin position="278"/>
        <end position="295"/>
    </location>
</feature>
<feature type="transmembrane region" description="Helical" evidence="1">
    <location>
        <begin position="178"/>
        <end position="204"/>
    </location>
</feature>
<feature type="transmembrane region" description="Helical" evidence="1">
    <location>
        <begin position="362"/>
        <end position="383"/>
    </location>
</feature>
<proteinExistence type="predicted"/>
<evidence type="ECO:0000256" key="1">
    <source>
        <dbReference type="SAM" id="Phobius"/>
    </source>
</evidence>
<dbReference type="PROSITE" id="PS51257">
    <property type="entry name" value="PROKAR_LIPOPROTEIN"/>
    <property type="match status" value="1"/>
</dbReference>
<reference evidence="2 3" key="1">
    <citation type="submission" date="2022-10" db="EMBL/GenBank/DDBJ databases">
        <title>Luteolibacter arcticus strain CCTCC AB 2014275, whole genome shotgun sequencing project.</title>
        <authorList>
            <person name="Zhao G."/>
            <person name="Shen L."/>
        </authorList>
    </citation>
    <scope>NUCLEOTIDE SEQUENCE [LARGE SCALE GENOMIC DNA]</scope>
    <source>
        <strain evidence="2 3">CCTCC AB 2014275</strain>
    </source>
</reference>
<comment type="caution">
    <text evidence="2">The sequence shown here is derived from an EMBL/GenBank/DDBJ whole genome shotgun (WGS) entry which is preliminary data.</text>
</comment>
<name>A0ABT3GMT9_9BACT</name>
<keyword evidence="3" id="KW-1185">Reference proteome</keyword>
<feature type="transmembrane region" description="Helical" evidence="1">
    <location>
        <begin position="329"/>
        <end position="350"/>
    </location>
</feature>
<dbReference type="Proteomes" id="UP001320876">
    <property type="component" value="Unassembled WGS sequence"/>
</dbReference>
<feature type="transmembrane region" description="Helical" evidence="1">
    <location>
        <begin position="225"/>
        <end position="245"/>
    </location>
</feature>